<evidence type="ECO:0000259" key="2">
    <source>
        <dbReference type="Pfam" id="PF02720"/>
    </source>
</evidence>
<feature type="compositionally biased region" description="Pro residues" evidence="1">
    <location>
        <begin position="469"/>
        <end position="483"/>
    </location>
</feature>
<feature type="region of interest" description="Disordered" evidence="1">
    <location>
        <begin position="379"/>
        <end position="487"/>
    </location>
</feature>
<dbReference type="InterPro" id="IPR003615">
    <property type="entry name" value="HNH_nuc"/>
</dbReference>
<feature type="compositionally biased region" description="Low complexity" evidence="1">
    <location>
        <begin position="444"/>
        <end position="468"/>
    </location>
</feature>
<dbReference type="EMBL" id="JBEDNQ010000003">
    <property type="protein sequence ID" value="MEQ3550373.1"/>
    <property type="molecule type" value="Genomic_DNA"/>
</dbReference>
<feature type="compositionally biased region" description="Polar residues" evidence="1">
    <location>
        <begin position="388"/>
        <end position="401"/>
    </location>
</feature>
<dbReference type="Pfam" id="PF02720">
    <property type="entry name" value="DUF222"/>
    <property type="match status" value="1"/>
</dbReference>
<sequence length="689" mass="70315">MFDVTSSADPADTDPAGTASPGTASPGTASPGTASLGAGSAASTSATEGLGRDSVPPPDPDPPRWSEHPPDAALLAILECPPDAGTSSFERVERIKAFEMVIARLQVMQSEEIDGFAGEAEREVAEFLANYDPARDGGLGPMDTLEGAVDSATAEIRFALHLTRTGAGIRVFHARRLFDPRMAPTAELARAGRLTWPKIMKVLDGADNLTEKQTARLQAAVLPKAPTQTTGQLGAAIARFLLRLGDEVPRTRRERKARTRAVVVQPEPDGMAVLRVFLPAAAATGVYAVLDQHARGCGSADPRSMDERRTDALVDLVLHGTGYASEGSAAVAAVVAAAAAEARAAGEGAPVSAAPAAPAAPAASTGPAAEAGLVAVNPFGIPRPRTGETATNSDGTSSADSKSAGPGVGSAASGRAASGSGDGGRSGSSRAASGGESGGRAAERSAPGSGASGGDPAATPSGPGAEPVAPVPIPGIAPAPPGGTPAARNSVQIRINVTISADTLIGADDEPADLAGFGPIPASDARALAFDPASIWTRLFTDPITGQVQYRDPTKYRPDAKTDAFVRARFPTCATPGCRVPSHRCDLDHVVPHRADGSGGLTVAENLCPHCRGDHLLKHCRGWSTALHADGTVEWTTPSGHVYRTDPSPVGPVRATNTVAKRGPSVFDLMRDPQRAAELLAEKTAEPPF</sequence>
<gene>
    <name evidence="3" type="ORF">WIS52_07815</name>
</gene>
<dbReference type="InterPro" id="IPR003870">
    <property type="entry name" value="DUF222"/>
</dbReference>
<evidence type="ECO:0000313" key="3">
    <source>
        <dbReference type="EMBL" id="MEQ3550373.1"/>
    </source>
</evidence>
<keyword evidence="4" id="KW-1185">Reference proteome</keyword>
<dbReference type="RefSeq" id="WP_349297467.1">
    <property type="nucleotide sequence ID" value="NZ_JBEDNQ010000003.1"/>
</dbReference>
<protein>
    <submittedName>
        <fullName evidence="3">DUF222 domain-containing protein</fullName>
    </submittedName>
</protein>
<proteinExistence type="predicted"/>
<reference evidence="3 4" key="1">
    <citation type="submission" date="2024-03" db="EMBL/GenBank/DDBJ databases">
        <title>Draft genome sequence of Pseudonocardia nematodicida JCM 31783.</title>
        <authorList>
            <person name="Butdee W."/>
            <person name="Duangmal K."/>
        </authorList>
    </citation>
    <scope>NUCLEOTIDE SEQUENCE [LARGE SCALE GENOMIC DNA]</scope>
    <source>
        <strain evidence="3 4">JCM 31783</strain>
    </source>
</reference>
<organism evidence="3 4">
    <name type="scientific">Pseudonocardia nematodicida</name>
    <dbReference type="NCBI Taxonomy" id="1206997"/>
    <lineage>
        <taxon>Bacteria</taxon>
        <taxon>Bacillati</taxon>
        <taxon>Actinomycetota</taxon>
        <taxon>Actinomycetes</taxon>
        <taxon>Pseudonocardiales</taxon>
        <taxon>Pseudonocardiaceae</taxon>
        <taxon>Pseudonocardia</taxon>
    </lineage>
</organism>
<evidence type="ECO:0000313" key="4">
    <source>
        <dbReference type="Proteomes" id="UP001494902"/>
    </source>
</evidence>
<feature type="domain" description="DUF222" evidence="2">
    <location>
        <begin position="146"/>
        <end position="349"/>
    </location>
</feature>
<feature type="compositionally biased region" description="Low complexity" evidence="1">
    <location>
        <begin position="403"/>
        <end position="419"/>
    </location>
</feature>
<name>A0ABV1K7B0_9PSEU</name>
<accession>A0ABV1K7B0</accession>
<dbReference type="Proteomes" id="UP001494902">
    <property type="component" value="Unassembled WGS sequence"/>
</dbReference>
<dbReference type="CDD" id="cd00085">
    <property type="entry name" value="HNHc"/>
    <property type="match status" value="1"/>
</dbReference>
<feature type="compositionally biased region" description="Low complexity" evidence="1">
    <location>
        <begin position="1"/>
        <end position="49"/>
    </location>
</feature>
<evidence type="ECO:0000256" key="1">
    <source>
        <dbReference type="SAM" id="MobiDB-lite"/>
    </source>
</evidence>
<feature type="region of interest" description="Disordered" evidence="1">
    <location>
        <begin position="1"/>
        <end position="69"/>
    </location>
</feature>
<comment type="caution">
    <text evidence="3">The sequence shown here is derived from an EMBL/GenBank/DDBJ whole genome shotgun (WGS) entry which is preliminary data.</text>
</comment>